<protein>
    <submittedName>
        <fullName evidence="1">RarD protein</fullName>
    </submittedName>
</protein>
<name>S6UES4_PSESF</name>
<dbReference type="Proteomes" id="UP000015729">
    <property type="component" value="Unassembled WGS sequence"/>
</dbReference>
<dbReference type="PATRIC" id="fig|1194404.4.peg.3353"/>
<dbReference type="EMBL" id="AOKG01001117">
    <property type="protein sequence ID" value="EPN54077.1"/>
    <property type="molecule type" value="Genomic_DNA"/>
</dbReference>
<accession>S6UES4</accession>
<evidence type="ECO:0000313" key="2">
    <source>
        <dbReference type="Proteomes" id="UP000015729"/>
    </source>
</evidence>
<sequence length="28" mass="3146">SLPIWLAVVVLMIEGAKHMLAQRRRDAA</sequence>
<gene>
    <name evidence="1" type="ORF">A244_16244</name>
</gene>
<feature type="non-terminal residue" evidence="1">
    <location>
        <position position="1"/>
    </location>
</feature>
<dbReference type="AlphaFoldDB" id="S6UES4"/>
<proteinExistence type="predicted"/>
<comment type="caution">
    <text evidence="1">The sequence shown here is derived from an EMBL/GenBank/DDBJ whole genome shotgun (WGS) entry which is preliminary data.</text>
</comment>
<evidence type="ECO:0000313" key="1">
    <source>
        <dbReference type="EMBL" id="EPN54077.1"/>
    </source>
</evidence>
<reference evidence="1 2" key="1">
    <citation type="journal article" date="2013" name="PLoS Pathog.">
        <title>Genomic analysis of the Kiwifruit pathogen Pseudomonas syringae pv. actinidiae provides insight into the origins of an emergent plant disease.</title>
        <authorList>
            <person name="McCann H.C."/>
            <person name="Rikkerink E.H."/>
            <person name="Bertels F."/>
            <person name="Fiers M."/>
            <person name="Lu A."/>
            <person name="Rees-George J."/>
            <person name="Andersen M.T."/>
            <person name="Gleave A.P."/>
            <person name="Haubold B."/>
            <person name="Wohlers M.W."/>
            <person name="Guttman D.S."/>
            <person name="Wang P.W."/>
            <person name="Straub C."/>
            <person name="Vanneste J.L."/>
            <person name="Rainey P.B."/>
            <person name="Templeton M.D."/>
        </authorList>
    </citation>
    <scope>NUCLEOTIDE SEQUENCE [LARGE SCALE GENOMIC DNA]</scope>
    <source>
        <strain evidence="1 2">ICMP 18807</strain>
    </source>
</reference>
<organism evidence="1 2">
    <name type="scientific">Pseudomonas syringae pv. actinidiae ICMP 18807</name>
    <dbReference type="NCBI Taxonomy" id="1194404"/>
    <lineage>
        <taxon>Bacteria</taxon>
        <taxon>Pseudomonadati</taxon>
        <taxon>Pseudomonadota</taxon>
        <taxon>Gammaproteobacteria</taxon>
        <taxon>Pseudomonadales</taxon>
        <taxon>Pseudomonadaceae</taxon>
        <taxon>Pseudomonas</taxon>
        <taxon>Pseudomonas syringae</taxon>
    </lineage>
</organism>